<organism evidence="10 11">
    <name type="scientific">Digitaria exilis</name>
    <dbReference type="NCBI Taxonomy" id="1010633"/>
    <lineage>
        <taxon>Eukaryota</taxon>
        <taxon>Viridiplantae</taxon>
        <taxon>Streptophyta</taxon>
        <taxon>Embryophyta</taxon>
        <taxon>Tracheophyta</taxon>
        <taxon>Spermatophyta</taxon>
        <taxon>Magnoliopsida</taxon>
        <taxon>Liliopsida</taxon>
        <taxon>Poales</taxon>
        <taxon>Poaceae</taxon>
        <taxon>PACMAD clade</taxon>
        <taxon>Panicoideae</taxon>
        <taxon>Panicodae</taxon>
        <taxon>Paniceae</taxon>
        <taxon>Anthephorinae</taxon>
        <taxon>Digitaria</taxon>
    </lineage>
</organism>
<dbReference type="InterPro" id="IPR017930">
    <property type="entry name" value="Myb_dom"/>
</dbReference>
<evidence type="ECO:0000256" key="6">
    <source>
        <dbReference type="ARBA" id="ARBA00023242"/>
    </source>
</evidence>
<evidence type="ECO:0000256" key="5">
    <source>
        <dbReference type="ARBA" id="ARBA00023163"/>
    </source>
</evidence>
<accession>A0A835BW65</accession>
<name>A0A835BW65_9POAL</name>
<keyword evidence="6" id="KW-0539">Nucleus</keyword>
<dbReference type="GO" id="GO:0000981">
    <property type="term" value="F:DNA-binding transcription factor activity, RNA polymerase II-specific"/>
    <property type="evidence" value="ECO:0007669"/>
    <property type="project" value="TreeGrafter"/>
</dbReference>
<dbReference type="SUPFAM" id="SSF46689">
    <property type="entry name" value="Homeodomain-like"/>
    <property type="match status" value="1"/>
</dbReference>
<dbReference type="GO" id="GO:0000978">
    <property type="term" value="F:RNA polymerase II cis-regulatory region sequence-specific DNA binding"/>
    <property type="evidence" value="ECO:0007669"/>
    <property type="project" value="TreeGrafter"/>
</dbReference>
<dbReference type="EMBL" id="JACEFO010001719">
    <property type="protein sequence ID" value="KAF8717018.1"/>
    <property type="molecule type" value="Genomic_DNA"/>
</dbReference>
<comment type="caution">
    <text evidence="10">The sequence shown here is derived from an EMBL/GenBank/DDBJ whole genome shotgun (WGS) entry which is preliminary data.</text>
</comment>
<dbReference type="PROSITE" id="PS51294">
    <property type="entry name" value="HTH_MYB"/>
    <property type="match status" value="2"/>
</dbReference>
<evidence type="ECO:0000256" key="7">
    <source>
        <dbReference type="SAM" id="MobiDB-lite"/>
    </source>
</evidence>
<evidence type="ECO:0000256" key="1">
    <source>
        <dbReference type="ARBA" id="ARBA00004123"/>
    </source>
</evidence>
<feature type="domain" description="HTH myb-type" evidence="9">
    <location>
        <begin position="147"/>
        <end position="197"/>
    </location>
</feature>
<evidence type="ECO:0000256" key="4">
    <source>
        <dbReference type="ARBA" id="ARBA00023125"/>
    </source>
</evidence>
<keyword evidence="3" id="KW-0805">Transcription regulation</keyword>
<dbReference type="FunFam" id="1.10.10.60:FF:000060">
    <property type="entry name" value="MYB transcription factor"/>
    <property type="match status" value="1"/>
</dbReference>
<dbReference type="PROSITE" id="PS50090">
    <property type="entry name" value="MYB_LIKE"/>
    <property type="match status" value="2"/>
</dbReference>
<feature type="region of interest" description="Disordered" evidence="7">
    <location>
        <begin position="1"/>
        <end position="65"/>
    </location>
</feature>
<keyword evidence="5" id="KW-0804">Transcription</keyword>
<sequence>MSAPETAVSPPPPSPSDPPAVADAAHSNPSPMEVETQTLTEPPPQPQTQLDQPSPPPSGEDDDVVIVSGASIGGDATASAAAAAAGAMMEEKERVRGPWSPEEDAVLSNMVEKLGARNWTLIARGIPGRSGKSCRLRWCNQLDPQVKRKPFTEEEDRIILAAHAIHGNKWACIAKLLDGRTDNAIKNHWNSTLRRRYCNNGRCKHGVSVERSILEAPGAVPEEPWPVKDLSSFTAMDVRDAPMQTFRDAPMQTVPETSAGAWYITDNYYSTQAVDPPYLSRPAAKVSAFRPYNLGHAEPTQQEAPSSVFKIDSTPYASTPESEVFKFADPTYFAAEVPNKCGHGCCSAHERPRKNSVLGPEFNEFEDQPPILNSSFASLVSEISSIAWMRSGMQSGDANSLLQSAPPA</sequence>
<evidence type="ECO:0000256" key="3">
    <source>
        <dbReference type="ARBA" id="ARBA00023015"/>
    </source>
</evidence>
<evidence type="ECO:0000313" key="11">
    <source>
        <dbReference type="Proteomes" id="UP000636709"/>
    </source>
</evidence>
<evidence type="ECO:0000256" key="2">
    <source>
        <dbReference type="ARBA" id="ARBA00022737"/>
    </source>
</evidence>
<comment type="subcellular location">
    <subcellularLocation>
        <location evidence="1">Nucleus</location>
    </subcellularLocation>
</comment>
<protein>
    <submittedName>
        <fullName evidence="10">Uncharacterized protein</fullName>
    </submittedName>
</protein>
<dbReference type="Proteomes" id="UP000636709">
    <property type="component" value="Unassembled WGS sequence"/>
</dbReference>
<proteinExistence type="predicted"/>
<evidence type="ECO:0000313" key="10">
    <source>
        <dbReference type="EMBL" id="KAF8717018.1"/>
    </source>
</evidence>
<keyword evidence="4" id="KW-0238">DNA-binding</keyword>
<dbReference type="InterPro" id="IPR050560">
    <property type="entry name" value="MYB_TF"/>
</dbReference>
<dbReference type="PANTHER" id="PTHR45614:SF25">
    <property type="entry name" value="MYB PROTEIN"/>
    <property type="match status" value="1"/>
</dbReference>
<evidence type="ECO:0000259" key="8">
    <source>
        <dbReference type="PROSITE" id="PS50090"/>
    </source>
</evidence>
<keyword evidence="11" id="KW-1185">Reference proteome</keyword>
<keyword evidence="2" id="KW-0677">Repeat</keyword>
<dbReference type="InterPro" id="IPR009057">
    <property type="entry name" value="Homeodomain-like_sf"/>
</dbReference>
<dbReference type="Pfam" id="PF00249">
    <property type="entry name" value="Myb_DNA-binding"/>
    <property type="match status" value="2"/>
</dbReference>
<feature type="compositionally biased region" description="Pro residues" evidence="7">
    <location>
        <begin position="9"/>
        <end position="18"/>
    </location>
</feature>
<feature type="domain" description="Myb-like" evidence="8">
    <location>
        <begin position="91"/>
        <end position="142"/>
    </location>
</feature>
<dbReference type="Gene3D" id="1.10.10.60">
    <property type="entry name" value="Homeodomain-like"/>
    <property type="match status" value="2"/>
</dbReference>
<dbReference type="InterPro" id="IPR001005">
    <property type="entry name" value="SANT/Myb"/>
</dbReference>
<feature type="domain" description="Myb-like" evidence="8">
    <location>
        <begin position="143"/>
        <end position="193"/>
    </location>
</feature>
<dbReference type="GO" id="GO:0005634">
    <property type="term" value="C:nucleus"/>
    <property type="evidence" value="ECO:0007669"/>
    <property type="project" value="UniProtKB-SubCell"/>
</dbReference>
<dbReference type="OrthoDB" id="2143914at2759"/>
<dbReference type="CDD" id="cd00167">
    <property type="entry name" value="SANT"/>
    <property type="match status" value="2"/>
</dbReference>
<gene>
    <name evidence="10" type="ORF">HU200_026127</name>
</gene>
<feature type="domain" description="HTH myb-type" evidence="9">
    <location>
        <begin position="91"/>
        <end position="146"/>
    </location>
</feature>
<evidence type="ECO:0000259" key="9">
    <source>
        <dbReference type="PROSITE" id="PS51294"/>
    </source>
</evidence>
<reference evidence="10" key="1">
    <citation type="submission" date="2020-07" db="EMBL/GenBank/DDBJ databases">
        <title>Genome sequence and genetic diversity analysis of an under-domesticated orphan crop, white fonio (Digitaria exilis).</title>
        <authorList>
            <person name="Bennetzen J.L."/>
            <person name="Chen S."/>
            <person name="Ma X."/>
            <person name="Wang X."/>
            <person name="Yssel A.E.J."/>
            <person name="Chaluvadi S.R."/>
            <person name="Johnson M."/>
            <person name="Gangashetty P."/>
            <person name="Hamidou F."/>
            <person name="Sanogo M.D."/>
            <person name="Zwaenepoel A."/>
            <person name="Wallace J."/>
            <person name="Van De Peer Y."/>
            <person name="Van Deynze A."/>
        </authorList>
    </citation>
    <scope>NUCLEOTIDE SEQUENCE</scope>
    <source>
        <tissue evidence="10">Leaves</tissue>
    </source>
</reference>
<dbReference type="SMART" id="SM00717">
    <property type="entry name" value="SANT"/>
    <property type="match status" value="2"/>
</dbReference>
<dbReference type="AlphaFoldDB" id="A0A835BW65"/>
<dbReference type="PANTHER" id="PTHR45614">
    <property type="entry name" value="MYB PROTEIN-RELATED"/>
    <property type="match status" value="1"/>
</dbReference>